<organism evidence="1 2">
    <name type="scientific">Populus alba</name>
    <name type="common">White poplar</name>
    <dbReference type="NCBI Taxonomy" id="43335"/>
    <lineage>
        <taxon>Eukaryota</taxon>
        <taxon>Viridiplantae</taxon>
        <taxon>Streptophyta</taxon>
        <taxon>Embryophyta</taxon>
        <taxon>Tracheophyta</taxon>
        <taxon>Spermatophyta</taxon>
        <taxon>Magnoliopsida</taxon>
        <taxon>eudicotyledons</taxon>
        <taxon>Gunneridae</taxon>
        <taxon>Pentapetalae</taxon>
        <taxon>rosids</taxon>
        <taxon>fabids</taxon>
        <taxon>Malpighiales</taxon>
        <taxon>Salicaceae</taxon>
        <taxon>Saliceae</taxon>
        <taxon>Populus</taxon>
    </lineage>
</organism>
<dbReference type="Proteomes" id="UP000309997">
    <property type="component" value="Unassembled WGS sequence"/>
</dbReference>
<proteinExistence type="predicted"/>
<reference evidence="1 2" key="1">
    <citation type="journal article" date="2024" name="Plant Biotechnol. J.">
        <title>Genome and CRISPR/Cas9 system of a widespread forest tree (Populus alba) in the world.</title>
        <authorList>
            <person name="Liu Y.J."/>
            <person name="Jiang P.F."/>
            <person name="Han X.M."/>
            <person name="Li X.Y."/>
            <person name="Wang H.M."/>
            <person name="Wang Y.J."/>
            <person name="Wang X.X."/>
            <person name="Zeng Q.Y."/>
        </authorList>
    </citation>
    <scope>NUCLEOTIDE SEQUENCE [LARGE SCALE GENOMIC DNA]</scope>
    <source>
        <strain evidence="2">cv. PAL-ZL1</strain>
    </source>
</reference>
<sequence length="102" mass="11510">MVDSSFEIDYHSTGSSQNYHQRRQLRRPSTPLTHCMIHVHLHNSALQILQIGFAKLLPRLSPRAMIRHGKMSSHGSFSPQGGMIPAAWEQLLAHGQLAHHQT</sequence>
<evidence type="ECO:0000313" key="1">
    <source>
        <dbReference type="EMBL" id="KAL3610466.1"/>
    </source>
</evidence>
<dbReference type="EMBL" id="RCHU02000001">
    <property type="protein sequence ID" value="KAL3610466.1"/>
    <property type="molecule type" value="Genomic_DNA"/>
</dbReference>
<protein>
    <submittedName>
        <fullName evidence="1">Uncharacterized protein</fullName>
    </submittedName>
</protein>
<keyword evidence="2" id="KW-1185">Reference proteome</keyword>
<gene>
    <name evidence="1" type="ORF">D5086_001486</name>
</gene>
<accession>A0ACC4CYV3</accession>
<comment type="caution">
    <text evidence="1">The sequence shown here is derived from an EMBL/GenBank/DDBJ whole genome shotgun (WGS) entry which is preliminary data.</text>
</comment>
<name>A0ACC4CYV3_POPAL</name>
<evidence type="ECO:0000313" key="2">
    <source>
        <dbReference type="Proteomes" id="UP000309997"/>
    </source>
</evidence>